<feature type="domain" description="RNA 2-O ribose methyltransferase substrate binding" evidence="4">
    <location>
        <begin position="29"/>
        <end position="102"/>
    </location>
</feature>
<protein>
    <submittedName>
        <fullName evidence="5">TrmH family RNA methyltransferase</fullName>
    </submittedName>
</protein>
<evidence type="ECO:0000313" key="6">
    <source>
        <dbReference type="Proteomes" id="UP000315389"/>
    </source>
</evidence>
<comment type="caution">
    <text evidence="5">The sequence shown here is derived from an EMBL/GenBank/DDBJ whole genome shotgun (WGS) entry which is preliminary data.</text>
</comment>
<name>A0A542ZW55_RARFA</name>
<dbReference type="OrthoDB" id="9794400at2"/>
<reference evidence="5 6" key="1">
    <citation type="submission" date="2019-06" db="EMBL/GenBank/DDBJ databases">
        <title>Sequencing the genomes of 1000 actinobacteria strains.</title>
        <authorList>
            <person name="Klenk H.-P."/>
        </authorList>
    </citation>
    <scope>NUCLEOTIDE SEQUENCE [LARGE SCALE GENOMIC DNA]</scope>
    <source>
        <strain evidence="5 6">DSM 4813</strain>
    </source>
</reference>
<dbReference type="InterPro" id="IPR029064">
    <property type="entry name" value="Ribosomal_eL30-like_sf"/>
</dbReference>
<dbReference type="InterPro" id="IPR013123">
    <property type="entry name" value="SpoU_subst-bd"/>
</dbReference>
<dbReference type="PANTHER" id="PTHR43191">
    <property type="entry name" value="RRNA METHYLTRANSFERASE 3"/>
    <property type="match status" value="1"/>
</dbReference>
<dbReference type="InterPro" id="IPR001537">
    <property type="entry name" value="SpoU_MeTrfase"/>
</dbReference>
<dbReference type="Proteomes" id="UP000315389">
    <property type="component" value="Unassembled WGS sequence"/>
</dbReference>
<dbReference type="SMART" id="SM00967">
    <property type="entry name" value="SpoU_sub_bind"/>
    <property type="match status" value="1"/>
</dbReference>
<dbReference type="Gene3D" id="3.40.1280.10">
    <property type="match status" value="1"/>
</dbReference>
<dbReference type="SUPFAM" id="SSF55315">
    <property type="entry name" value="L30e-like"/>
    <property type="match status" value="1"/>
</dbReference>
<dbReference type="CDD" id="cd18095">
    <property type="entry name" value="SpoU-like_rRNA-MTase"/>
    <property type="match status" value="1"/>
</dbReference>
<dbReference type="GO" id="GO:0003723">
    <property type="term" value="F:RNA binding"/>
    <property type="evidence" value="ECO:0007669"/>
    <property type="project" value="InterPro"/>
</dbReference>
<dbReference type="PANTHER" id="PTHR43191:SF2">
    <property type="entry name" value="RRNA METHYLTRANSFERASE 3, MITOCHONDRIAL"/>
    <property type="match status" value="1"/>
</dbReference>
<dbReference type="GO" id="GO:0006396">
    <property type="term" value="P:RNA processing"/>
    <property type="evidence" value="ECO:0007669"/>
    <property type="project" value="InterPro"/>
</dbReference>
<dbReference type="InterPro" id="IPR029026">
    <property type="entry name" value="tRNA_m1G_MTases_N"/>
</dbReference>
<dbReference type="Pfam" id="PF00588">
    <property type="entry name" value="SpoU_methylase"/>
    <property type="match status" value="1"/>
</dbReference>
<evidence type="ECO:0000313" key="5">
    <source>
        <dbReference type="EMBL" id="TQL64593.1"/>
    </source>
</evidence>
<evidence type="ECO:0000256" key="3">
    <source>
        <dbReference type="ARBA" id="ARBA00022679"/>
    </source>
</evidence>
<dbReference type="InterPro" id="IPR051259">
    <property type="entry name" value="rRNA_Methyltransferase"/>
</dbReference>
<organism evidence="5 6">
    <name type="scientific">Rarobacter faecitabidus</name>
    <dbReference type="NCBI Taxonomy" id="13243"/>
    <lineage>
        <taxon>Bacteria</taxon>
        <taxon>Bacillati</taxon>
        <taxon>Actinomycetota</taxon>
        <taxon>Actinomycetes</taxon>
        <taxon>Micrococcales</taxon>
        <taxon>Rarobacteraceae</taxon>
        <taxon>Rarobacter</taxon>
    </lineage>
</organism>
<evidence type="ECO:0000256" key="2">
    <source>
        <dbReference type="ARBA" id="ARBA00022603"/>
    </source>
</evidence>
<sequence length="277" mass="28899">MITNVRSDRVRAVSNLSGRSARLRGNRFLVEGPQAVRELVRYATDDVLDLYLTAAAAERYADIADAADLAGVYVHQVSDEVSRAMSPDAQGILAVAERTRYSMASDVALGLLADVARDGALIAILSQVRDPGNAGAVIRACDAAGADAVVLTDSSVEITNPKVVRSTAGSMFHLPVLGGVDLIEAVDVVRAAGLQVLAADASGSTLAQFDGEGGRLARRTTWIFGNEAWGFTPDQLALVDEPVAVPIFGRAESLNLATAAAVCLYASALARRSAFGA</sequence>
<dbReference type="GO" id="GO:0032259">
    <property type="term" value="P:methylation"/>
    <property type="evidence" value="ECO:0007669"/>
    <property type="project" value="UniProtKB-KW"/>
</dbReference>
<keyword evidence="3 5" id="KW-0808">Transferase</keyword>
<proteinExistence type="inferred from homology"/>
<evidence type="ECO:0000259" key="4">
    <source>
        <dbReference type="SMART" id="SM00967"/>
    </source>
</evidence>
<dbReference type="GO" id="GO:0005737">
    <property type="term" value="C:cytoplasm"/>
    <property type="evidence" value="ECO:0007669"/>
    <property type="project" value="UniProtKB-ARBA"/>
</dbReference>
<keyword evidence="6" id="KW-1185">Reference proteome</keyword>
<evidence type="ECO:0000256" key="1">
    <source>
        <dbReference type="ARBA" id="ARBA00007228"/>
    </source>
</evidence>
<dbReference type="SUPFAM" id="SSF75217">
    <property type="entry name" value="alpha/beta knot"/>
    <property type="match status" value="1"/>
</dbReference>
<keyword evidence="2 5" id="KW-0489">Methyltransferase</keyword>
<dbReference type="AlphaFoldDB" id="A0A542ZW55"/>
<accession>A0A542ZW55</accession>
<dbReference type="GO" id="GO:0008173">
    <property type="term" value="F:RNA methyltransferase activity"/>
    <property type="evidence" value="ECO:0007669"/>
    <property type="project" value="InterPro"/>
</dbReference>
<dbReference type="InterPro" id="IPR029028">
    <property type="entry name" value="Alpha/beta_knot_MTases"/>
</dbReference>
<dbReference type="EMBL" id="VFOS01000001">
    <property type="protein sequence ID" value="TQL64593.1"/>
    <property type="molecule type" value="Genomic_DNA"/>
</dbReference>
<comment type="similarity">
    <text evidence="1">Belongs to the class IV-like SAM-binding methyltransferase superfamily. RNA methyltransferase TrmH family.</text>
</comment>
<gene>
    <name evidence="5" type="ORF">FB461_1102</name>
</gene>
<dbReference type="Gene3D" id="3.30.1330.30">
    <property type="match status" value="1"/>
</dbReference>